<dbReference type="Proteomes" id="UP000192257">
    <property type="component" value="Unassembled WGS sequence"/>
</dbReference>
<feature type="non-terminal residue" evidence="1">
    <location>
        <position position="208"/>
    </location>
</feature>
<evidence type="ECO:0000313" key="2">
    <source>
        <dbReference type="Proteomes" id="UP000192257"/>
    </source>
</evidence>
<evidence type="ECO:0000313" key="1">
    <source>
        <dbReference type="EMBL" id="ORC82368.1"/>
    </source>
</evidence>
<keyword evidence="2" id="KW-1185">Reference proteome</keyword>
<reference evidence="1 2" key="1">
    <citation type="submission" date="2017-03" db="EMBL/GenBank/DDBJ databases">
        <title>An alternative strategy for trypanosome survival in the mammalian bloodstream revealed through genome and transcriptome analysis of the ubiquitous bovine parasite Trypanosoma (Megatrypanum) theileri.</title>
        <authorList>
            <person name="Kelly S."/>
            <person name="Ivens A."/>
            <person name="Mott A."/>
            <person name="O'Neill E."/>
            <person name="Emms D."/>
            <person name="Macleod O."/>
            <person name="Voorheis P."/>
            <person name="Matthews J."/>
            <person name="Matthews K."/>
            <person name="Carrington M."/>
        </authorList>
    </citation>
    <scope>NUCLEOTIDE SEQUENCE [LARGE SCALE GENOMIC DNA]</scope>
    <source>
        <strain evidence="1">Edinburgh</strain>
    </source>
</reference>
<accession>A0A1X0NEL2</accession>
<dbReference type="EMBL" id="NBCO01000092">
    <property type="protein sequence ID" value="ORC82368.1"/>
    <property type="molecule type" value="Genomic_DNA"/>
</dbReference>
<proteinExistence type="predicted"/>
<dbReference type="VEuPathDB" id="TriTrypDB:TM35_000921120"/>
<organism evidence="1 2">
    <name type="scientific">Trypanosoma theileri</name>
    <dbReference type="NCBI Taxonomy" id="67003"/>
    <lineage>
        <taxon>Eukaryota</taxon>
        <taxon>Discoba</taxon>
        <taxon>Euglenozoa</taxon>
        <taxon>Kinetoplastea</taxon>
        <taxon>Metakinetoplastina</taxon>
        <taxon>Trypanosomatida</taxon>
        <taxon>Trypanosomatidae</taxon>
        <taxon>Trypanosoma</taxon>
    </lineage>
</organism>
<gene>
    <name evidence="1" type="ORF">TM35_000921120</name>
</gene>
<sequence length="208" mass="24066">LEEKINLCIKSYAPISELLCGHIGISVAELQEEANQDPHSSKGLELLKTYGAAAKIYQAAAQAEAAAKKEMCEKCVFVSRNQDKTKEHYLTESLYWKAKIVFIEKVEQRYPTECERNSCYVVWMKYKHGTDSKETQIAQHRAELAHTREFVHSNSSPYWIKWDKVNDKAWLVYYQFRAEGYDNIADELDRSRKLFCDRIKANGEALSN</sequence>
<comment type="caution">
    <text evidence="1">The sequence shown here is derived from an EMBL/GenBank/DDBJ whole genome shotgun (WGS) entry which is preliminary data.</text>
</comment>
<dbReference type="GeneID" id="39991286"/>
<dbReference type="STRING" id="67003.A0A1X0NEL2"/>
<protein>
    <submittedName>
        <fullName evidence="1">Uncharacterized protein</fullName>
    </submittedName>
</protein>
<dbReference type="RefSeq" id="XP_028877212.1">
    <property type="nucleotide sequence ID" value="XM_029031506.1"/>
</dbReference>
<dbReference type="AlphaFoldDB" id="A0A1X0NEL2"/>
<feature type="non-terminal residue" evidence="1">
    <location>
        <position position="1"/>
    </location>
</feature>
<name>A0A1X0NEL2_9TRYP</name>